<evidence type="ECO:0000313" key="3">
    <source>
        <dbReference type="Proteomes" id="UP000383932"/>
    </source>
</evidence>
<organism evidence="2 3">
    <name type="scientific">Ceratobasidium theobromae</name>
    <dbReference type="NCBI Taxonomy" id="1582974"/>
    <lineage>
        <taxon>Eukaryota</taxon>
        <taxon>Fungi</taxon>
        <taxon>Dikarya</taxon>
        <taxon>Basidiomycota</taxon>
        <taxon>Agaricomycotina</taxon>
        <taxon>Agaricomycetes</taxon>
        <taxon>Cantharellales</taxon>
        <taxon>Ceratobasidiaceae</taxon>
        <taxon>Ceratobasidium</taxon>
    </lineage>
</organism>
<keyword evidence="3" id="KW-1185">Reference proteome</keyword>
<accession>A0A5N5QPE2</accession>
<dbReference type="OrthoDB" id="550575at2759"/>
<dbReference type="SUPFAM" id="SSF50978">
    <property type="entry name" value="WD40 repeat-like"/>
    <property type="match status" value="1"/>
</dbReference>
<name>A0A5N5QPE2_9AGAM</name>
<gene>
    <name evidence="2" type="ORF">CTheo_3102</name>
</gene>
<proteinExistence type="predicted"/>
<protein>
    <recommendedName>
        <fullName evidence="1">F-box domain-containing protein</fullName>
    </recommendedName>
</protein>
<dbReference type="Gene3D" id="1.20.1280.50">
    <property type="match status" value="1"/>
</dbReference>
<dbReference type="InterPro" id="IPR001810">
    <property type="entry name" value="F-box_dom"/>
</dbReference>
<dbReference type="Proteomes" id="UP000383932">
    <property type="component" value="Unassembled WGS sequence"/>
</dbReference>
<feature type="domain" description="F-box" evidence="1">
    <location>
        <begin position="5"/>
        <end position="53"/>
    </location>
</feature>
<dbReference type="InterPro" id="IPR036322">
    <property type="entry name" value="WD40_repeat_dom_sf"/>
</dbReference>
<dbReference type="CDD" id="cd09917">
    <property type="entry name" value="F-box_SF"/>
    <property type="match status" value="1"/>
</dbReference>
<dbReference type="EMBL" id="SSOP01000037">
    <property type="protein sequence ID" value="KAB5593468.1"/>
    <property type="molecule type" value="Genomic_DNA"/>
</dbReference>
<dbReference type="InterPro" id="IPR036047">
    <property type="entry name" value="F-box-like_dom_sf"/>
</dbReference>
<dbReference type="SUPFAM" id="SSF81383">
    <property type="entry name" value="F-box domain"/>
    <property type="match status" value="1"/>
</dbReference>
<evidence type="ECO:0000313" key="2">
    <source>
        <dbReference type="EMBL" id="KAB5593468.1"/>
    </source>
</evidence>
<dbReference type="SMART" id="SM00256">
    <property type="entry name" value="FBOX"/>
    <property type="match status" value="1"/>
</dbReference>
<reference evidence="2 3" key="1">
    <citation type="journal article" date="2019" name="Fungal Biol. Biotechnol.">
        <title>Draft genome sequence of fastidious pathogen Ceratobasidium theobromae, which causes vascular-streak dieback in Theobroma cacao.</title>
        <authorList>
            <person name="Ali S.S."/>
            <person name="Asman A."/>
            <person name="Shao J."/>
            <person name="Firmansyah A.P."/>
            <person name="Susilo A.W."/>
            <person name="Rosmana A."/>
            <person name="McMahon P."/>
            <person name="Junaid M."/>
            <person name="Guest D."/>
            <person name="Kheng T.Y."/>
            <person name="Meinhardt L.W."/>
            <person name="Bailey B.A."/>
        </authorList>
    </citation>
    <scope>NUCLEOTIDE SEQUENCE [LARGE SCALE GENOMIC DNA]</scope>
    <source>
        <strain evidence="2 3">CT2</strain>
    </source>
</reference>
<dbReference type="Pfam" id="PF12937">
    <property type="entry name" value="F-box-like"/>
    <property type="match status" value="1"/>
</dbReference>
<comment type="caution">
    <text evidence="2">The sequence shown here is derived from an EMBL/GenBank/DDBJ whole genome shotgun (WGS) entry which is preliminary data.</text>
</comment>
<sequence length="450" mass="50059">METVRATYEDLPPECLLRIIAFLTLADVTALLRVSRLWNLVINDNEEVVYHQFARCWDLMGVPSCVTNRCAQGVRNYTQVDISNGFVVLTGTQVGSDSSEIWRWAEVHAEDPLDRMPTEQQLSRYESAMRLVGFSPGPAHRGELVPMGVINHPAGLGASRFVYPTLCVVSTTGQVWFWDIRARTLDDQSINVDTPPEHPLYANCVDFNETHVFVASPALSVYCRASGRCVFQLSALHLNLFGACAAYPIPVHESTNTFKEHVLSRYHLPVPLMVSSFQDPIMGVQVSPTGDDFVAISYRGRILHIGGLRSQSIKFEDKKFTQSSKPSLGNLRISLINVGKKLQQLAYDGRKILAFGAHGLCLIHLEDPDGDSLEVPISDVASFKLCPFPAKTSYLIPPFGGEERFYGGCSCLQMTVDSCWLVWAPEWHQWIGAPTPLWKAVGMIDFARAP</sequence>
<dbReference type="PROSITE" id="PS50181">
    <property type="entry name" value="FBOX"/>
    <property type="match status" value="1"/>
</dbReference>
<evidence type="ECO:0000259" key="1">
    <source>
        <dbReference type="PROSITE" id="PS50181"/>
    </source>
</evidence>
<dbReference type="AlphaFoldDB" id="A0A5N5QPE2"/>